<dbReference type="Pfam" id="PF13400">
    <property type="entry name" value="Tad"/>
    <property type="match status" value="1"/>
</dbReference>
<sequence length="106" mass="11034">MKVLRRDQGYATVVSVGIILAVVSLLFVVLLAASRVAARHEAQQAADLAAVAAAWELALGRPACEKAEHVAVLNDATVRECTQEGRDVVVMTAVRGSVASARAGPV</sequence>
<dbReference type="KEGG" id="cfc:CFLV_01495"/>
<accession>A0A1L7CJG9</accession>
<dbReference type="EMBL" id="BJNB01000032">
    <property type="protein sequence ID" value="GEB98383.1"/>
    <property type="molecule type" value="Genomic_DNA"/>
</dbReference>
<dbReference type="NCBIfam" id="TIGR03816">
    <property type="entry name" value="tadE_like_DECH"/>
    <property type="match status" value="1"/>
</dbReference>
<dbReference type="STRING" id="28028.CFLV_01495"/>
<dbReference type="InterPro" id="IPR021202">
    <property type="entry name" value="Rv3654c-like"/>
</dbReference>
<keyword evidence="5" id="KW-1185">Reference proteome</keyword>
<reference evidence="3 5" key="1">
    <citation type="submission" date="2014-08" db="EMBL/GenBank/DDBJ databases">
        <title>Complete genome sequence of Corynebacterium flavescens OJ8(T)(=DSM 20296(T)), isolated from cheese.</title>
        <authorList>
            <person name="Ruckert C."/>
            <person name="Albersmeier A."/>
            <person name="Winkler A."/>
            <person name="Kalinowski J."/>
        </authorList>
    </citation>
    <scope>NUCLEOTIDE SEQUENCE [LARGE SCALE GENOMIC DNA]</scope>
    <source>
        <strain evidence="3 5">OJ8</strain>
    </source>
</reference>
<evidence type="ECO:0000313" key="3">
    <source>
        <dbReference type="EMBL" id="APT85997.1"/>
    </source>
</evidence>
<evidence type="ECO:0000313" key="5">
    <source>
        <dbReference type="Proteomes" id="UP000185479"/>
    </source>
</evidence>
<evidence type="ECO:0000256" key="1">
    <source>
        <dbReference type="SAM" id="Phobius"/>
    </source>
</evidence>
<dbReference type="AlphaFoldDB" id="A0A1L7CJG9"/>
<feature type="domain" description="Putative Flp pilus-assembly TadG-like N-terminal" evidence="2">
    <location>
        <begin position="9"/>
        <end position="55"/>
    </location>
</feature>
<organism evidence="3 5">
    <name type="scientific">Corynebacterium flavescens</name>
    <dbReference type="NCBI Taxonomy" id="28028"/>
    <lineage>
        <taxon>Bacteria</taxon>
        <taxon>Bacillati</taxon>
        <taxon>Actinomycetota</taxon>
        <taxon>Actinomycetes</taxon>
        <taxon>Mycobacteriales</taxon>
        <taxon>Corynebacteriaceae</taxon>
        <taxon>Corynebacterium</taxon>
    </lineage>
</organism>
<protein>
    <submittedName>
        <fullName evidence="3">TadE-like protein</fullName>
    </submittedName>
</protein>
<gene>
    <name evidence="4" type="ORF">CFL01nite_18780</name>
    <name evidence="3" type="ORF">CFLV_01495</name>
</gene>
<feature type="transmembrane region" description="Helical" evidence="1">
    <location>
        <begin position="12"/>
        <end position="33"/>
    </location>
</feature>
<dbReference type="RefSeq" id="WP_075729002.1">
    <property type="nucleotide sequence ID" value="NZ_BJNB01000032.1"/>
</dbReference>
<dbReference type="Proteomes" id="UP000185479">
    <property type="component" value="Chromosome"/>
</dbReference>
<evidence type="ECO:0000313" key="4">
    <source>
        <dbReference type="EMBL" id="GEB98383.1"/>
    </source>
</evidence>
<keyword evidence="1" id="KW-0812">Transmembrane</keyword>
<proteinExistence type="predicted"/>
<reference evidence="4 6" key="2">
    <citation type="submission" date="2019-06" db="EMBL/GenBank/DDBJ databases">
        <title>Whole genome shotgun sequence of Corynebacterium flavescens NBRC 14136.</title>
        <authorList>
            <person name="Hosoyama A."/>
            <person name="Uohara A."/>
            <person name="Ohji S."/>
            <person name="Ichikawa N."/>
        </authorList>
    </citation>
    <scope>NUCLEOTIDE SEQUENCE [LARGE SCALE GENOMIC DNA]</scope>
    <source>
        <strain evidence="4 6">NBRC 14136</strain>
    </source>
</reference>
<dbReference type="InterPro" id="IPR028087">
    <property type="entry name" value="Tad_N"/>
</dbReference>
<name>A0A1L7CJG9_CORFL</name>
<keyword evidence="1" id="KW-1133">Transmembrane helix</keyword>
<evidence type="ECO:0000313" key="6">
    <source>
        <dbReference type="Proteomes" id="UP000315353"/>
    </source>
</evidence>
<dbReference type="Proteomes" id="UP000315353">
    <property type="component" value="Unassembled WGS sequence"/>
</dbReference>
<evidence type="ECO:0000259" key="2">
    <source>
        <dbReference type="Pfam" id="PF13400"/>
    </source>
</evidence>
<keyword evidence="1" id="KW-0472">Membrane</keyword>
<dbReference type="EMBL" id="CP009246">
    <property type="protein sequence ID" value="APT85997.1"/>
    <property type="molecule type" value="Genomic_DNA"/>
</dbReference>
<dbReference type="GeneID" id="82879395"/>